<protein>
    <submittedName>
        <fullName evidence="8">DNA-directed RNA polymerase sigma-70 factor</fullName>
    </submittedName>
    <submittedName>
        <fullName evidence="7">DNA-directed RNA polymerase sigma-E/Sigma-24/FecI</fullName>
    </submittedName>
</protein>
<dbReference type="InterPro" id="IPR014284">
    <property type="entry name" value="RNA_pol_sigma-70_dom"/>
</dbReference>
<dbReference type="InterPro" id="IPR007627">
    <property type="entry name" value="RNA_pol_sigma70_r2"/>
</dbReference>
<dbReference type="GO" id="GO:0003677">
    <property type="term" value="F:DNA binding"/>
    <property type="evidence" value="ECO:0007669"/>
    <property type="project" value="InterPro"/>
</dbReference>
<accession>A0A6N3SRD7</accession>
<dbReference type="Proteomes" id="UP000032671">
    <property type="component" value="Unassembled WGS sequence"/>
</dbReference>
<dbReference type="NCBIfam" id="TIGR02937">
    <property type="entry name" value="sigma70-ECF"/>
    <property type="match status" value="1"/>
</dbReference>
<evidence type="ECO:0000313" key="9">
    <source>
        <dbReference type="Proteomes" id="UP000032671"/>
    </source>
</evidence>
<dbReference type="EMBL" id="BJVU01000017">
    <property type="protein sequence ID" value="GEL59955.1"/>
    <property type="molecule type" value="Genomic_DNA"/>
</dbReference>
<dbReference type="GO" id="GO:0016987">
    <property type="term" value="F:sigma factor activity"/>
    <property type="evidence" value="ECO:0007669"/>
    <property type="project" value="UniProtKB-KW"/>
</dbReference>
<evidence type="ECO:0000259" key="5">
    <source>
        <dbReference type="Pfam" id="PF04542"/>
    </source>
</evidence>
<evidence type="ECO:0000256" key="4">
    <source>
        <dbReference type="ARBA" id="ARBA00023163"/>
    </source>
</evidence>
<dbReference type="GO" id="GO:0000428">
    <property type="term" value="C:DNA-directed RNA polymerase complex"/>
    <property type="evidence" value="ECO:0007669"/>
    <property type="project" value="UniProtKB-KW"/>
</dbReference>
<dbReference type="InterPro" id="IPR039425">
    <property type="entry name" value="RNA_pol_sigma-70-like"/>
</dbReference>
<reference evidence="8 10" key="2">
    <citation type="submission" date="2019-07" db="EMBL/GenBank/DDBJ databases">
        <title>Whole genome shotgun sequence of Acetobacter cibinongensis NBRC 16605.</title>
        <authorList>
            <person name="Hosoyama A."/>
            <person name="Uohara A."/>
            <person name="Ohji S."/>
            <person name="Ichikawa N."/>
        </authorList>
    </citation>
    <scope>NUCLEOTIDE SEQUENCE [LARGE SCALE GENOMIC DNA]</scope>
    <source>
        <strain evidence="8 10">NBRC 16605</strain>
    </source>
</reference>
<reference evidence="7 9" key="1">
    <citation type="submission" date="2012-11" db="EMBL/GenBank/DDBJ databases">
        <title>Whole genome sequence of Acetobacter cibinongensis 4H-1.</title>
        <authorList>
            <person name="Azuma Y."/>
            <person name="Higashiura N."/>
            <person name="Hirakawa H."/>
            <person name="Matsushita K."/>
        </authorList>
    </citation>
    <scope>NUCLEOTIDE SEQUENCE [LARGE SCALE GENOMIC DNA]</scope>
    <source>
        <strain evidence="7 9">4H-1</strain>
    </source>
</reference>
<dbReference type="InterPro" id="IPR036388">
    <property type="entry name" value="WH-like_DNA-bd_sf"/>
</dbReference>
<evidence type="ECO:0000313" key="10">
    <source>
        <dbReference type="Proteomes" id="UP000321891"/>
    </source>
</evidence>
<feature type="domain" description="RNA polymerase sigma factor 70 region 4 type 2" evidence="6">
    <location>
        <begin position="109"/>
        <end position="161"/>
    </location>
</feature>
<evidence type="ECO:0000256" key="2">
    <source>
        <dbReference type="ARBA" id="ARBA00023015"/>
    </source>
</evidence>
<dbReference type="InterPro" id="IPR013325">
    <property type="entry name" value="RNA_pol_sigma_r2"/>
</dbReference>
<keyword evidence="2" id="KW-0805">Transcription regulation</keyword>
<evidence type="ECO:0000259" key="6">
    <source>
        <dbReference type="Pfam" id="PF08281"/>
    </source>
</evidence>
<keyword evidence="4" id="KW-0804">Transcription</keyword>
<name>A0A0D6N803_9PROT</name>
<organism evidence="7 9">
    <name type="scientific">Acetobacter cibinongensis</name>
    <dbReference type="NCBI Taxonomy" id="146475"/>
    <lineage>
        <taxon>Bacteria</taxon>
        <taxon>Pseudomonadati</taxon>
        <taxon>Pseudomonadota</taxon>
        <taxon>Alphaproteobacteria</taxon>
        <taxon>Acetobacterales</taxon>
        <taxon>Acetobacteraceae</taxon>
        <taxon>Acetobacter</taxon>
    </lineage>
</organism>
<dbReference type="Gene3D" id="1.10.10.10">
    <property type="entry name" value="Winged helix-like DNA-binding domain superfamily/Winged helix DNA-binding domain"/>
    <property type="match status" value="1"/>
</dbReference>
<keyword evidence="7" id="KW-0240">DNA-directed RNA polymerase</keyword>
<evidence type="ECO:0000256" key="1">
    <source>
        <dbReference type="ARBA" id="ARBA00010641"/>
    </source>
</evidence>
<evidence type="ECO:0000313" key="7">
    <source>
        <dbReference type="EMBL" id="GAN61698.1"/>
    </source>
</evidence>
<comment type="caution">
    <text evidence="7">The sequence shown here is derived from an EMBL/GenBank/DDBJ whole genome shotgun (WGS) entry which is preliminary data.</text>
</comment>
<dbReference type="SUPFAM" id="SSF88659">
    <property type="entry name" value="Sigma3 and sigma4 domains of RNA polymerase sigma factors"/>
    <property type="match status" value="1"/>
</dbReference>
<dbReference type="Proteomes" id="UP000321891">
    <property type="component" value="Unassembled WGS sequence"/>
</dbReference>
<dbReference type="PANTHER" id="PTHR43133">
    <property type="entry name" value="RNA POLYMERASE ECF-TYPE SIGMA FACTO"/>
    <property type="match status" value="1"/>
</dbReference>
<dbReference type="GO" id="GO:0006352">
    <property type="term" value="P:DNA-templated transcription initiation"/>
    <property type="evidence" value="ECO:0007669"/>
    <property type="project" value="InterPro"/>
</dbReference>
<dbReference type="EMBL" id="BAMV01000057">
    <property type="protein sequence ID" value="GAN61698.1"/>
    <property type="molecule type" value="Genomic_DNA"/>
</dbReference>
<gene>
    <name evidence="7" type="ORF">Abci_059_010</name>
    <name evidence="8" type="ORF">ACI01nite_25570</name>
</gene>
<dbReference type="Pfam" id="PF04542">
    <property type="entry name" value="Sigma70_r2"/>
    <property type="match status" value="1"/>
</dbReference>
<dbReference type="STRING" id="1231339.Abci_059_010"/>
<dbReference type="Pfam" id="PF08281">
    <property type="entry name" value="Sigma70_r4_2"/>
    <property type="match status" value="1"/>
</dbReference>
<evidence type="ECO:0000313" key="8">
    <source>
        <dbReference type="EMBL" id="GEL59955.1"/>
    </source>
</evidence>
<keyword evidence="10" id="KW-1185">Reference proteome</keyword>
<dbReference type="Gene3D" id="1.10.1740.10">
    <property type="match status" value="1"/>
</dbReference>
<dbReference type="InterPro" id="IPR013249">
    <property type="entry name" value="RNA_pol_sigma70_r4_t2"/>
</dbReference>
<sequence length="172" mass="19315">MKDSEQILNVYLSHRLHLVDVAAGIIGCRSRAEDIVQDAFIKATLVQKKGTEIQRPVSYLLQVVRRLAIDFLRFGRIRNEIDVADIAVHNLLCDPRSPETYVGSREELVIIEEVLASLPDRTRLAFEMKRFGDYKLREIAVVLDLSIGRTAQLITDAMAACQAALDNAAPRN</sequence>
<keyword evidence="3" id="KW-0731">Sigma factor</keyword>
<proteinExistence type="inferred from homology"/>
<comment type="similarity">
    <text evidence="1">Belongs to the sigma-70 factor family. ECF subfamily.</text>
</comment>
<accession>A0A0D6N803</accession>
<dbReference type="InterPro" id="IPR013324">
    <property type="entry name" value="RNA_pol_sigma_r3/r4-like"/>
</dbReference>
<dbReference type="SUPFAM" id="SSF88946">
    <property type="entry name" value="Sigma2 domain of RNA polymerase sigma factors"/>
    <property type="match status" value="1"/>
</dbReference>
<dbReference type="PANTHER" id="PTHR43133:SF63">
    <property type="entry name" value="RNA POLYMERASE SIGMA FACTOR FECI-RELATED"/>
    <property type="match status" value="1"/>
</dbReference>
<dbReference type="AlphaFoldDB" id="A0A0D6N803"/>
<feature type="domain" description="RNA polymerase sigma-70 region 2" evidence="5">
    <location>
        <begin position="11"/>
        <end position="73"/>
    </location>
</feature>
<evidence type="ECO:0000256" key="3">
    <source>
        <dbReference type="ARBA" id="ARBA00023082"/>
    </source>
</evidence>
<dbReference type="RefSeq" id="WP_158319805.1">
    <property type="nucleotide sequence ID" value="NZ_BAMV01000057.1"/>
</dbReference>